<comment type="catalytic activity">
    <reaction evidence="1">
        <text>Preferential cleavage: Arg-|-Xaa, Lys-|-Xaa.</text>
        <dbReference type="EC" id="3.4.21.10"/>
    </reaction>
</comment>
<name>A0A8M1KMB5_CLUHA</name>
<keyword evidence="7" id="KW-1015">Disulfide bond</keyword>
<reference evidence="12" key="1">
    <citation type="submission" date="2025-08" db="UniProtKB">
        <authorList>
            <consortium name="RefSeq"/>
        </authorList>
    </citation>
    <scope>IDENTIFICATION</scope>
</reference>
<dbReference type="PANTHER" id="PTHR24252:SF8">
    <property type="entry name" value="ACROSIN"/>
    <property type="match status" value="1"/>
</dbReference>
<organism evidence="11 12">
    <name type="scientific">Clupea harengus</name>
    <name type="common">Atlantic herring</name>
    <dbReference type="NCBI Taxonomy" id="7950"/>
    <lineage>
        <taxon>Eukaryota</taxon>
        <taxon>Metazoa</taxon>
        <taxon>Chordata</taxon>
        <taxon>Craniata</taxon>
        <taxon>Vertebrata</taxon>
        <taxon>Euteleostomi</taxon>
        <taxon>Actinopterygii</taxon>
        <taxon>Neopterygii</taxon>
        <taxon>Teleostei</taxon>
        <taxon>Clupei</taxon>
        <taxon>Clupeiformes</taxon>
        <taxon>Clupeoidei</taxon>
        <taxon>Clupeidae</taxon>
        <taxon>Clupea</taxon>
    </lineage>
</organism>
<feature type="transmembrane region" description="Helical" evidence="8">
    <location>
        <begin position="286"/>
        <end position="306"/>
    </location>
</feature>
<keyword evidence="6" id="KW-0720">Serine protease</keyword>
<feature type="chain" id="PRO_5035478363" description="Acrosin" evidence="9">
    <location>
        <begin position="26"/>
        <end position="307"/>
    </location>
</feature>
<accession>A0A8M1KMB5</accession>
<keyword evidence="11" id="KW-1185">Reference proteome</keyword>
<evidence type="ECO:0000256" key="3">
    <source>
        <dbReference type="ARBA" id="ARBA00017161"/>
    </source>
</evidence>
<dbReference type="RefSeq" id="XP_042563518.1">
    <property type="nucleotide sequence ID" value="XM_042707584.1"/>
</dbReference>
<evidence type="ECO:0000313" key="11">
    <source>
        <dbReference type="Proteomes" id="UP000515152"/>
    </source>
</evidence>
<dbReference type="AlphaFoldDB" id="A0A8M1KMB5"/>
<evidence type="ECO:0000256" key="9">
    <source>
        <dbReference type="SAM" id="SignalP"/>
    </source>
</evidence>
<evidence type="ECO:0000256" key="6">
    <source>
        <dbReference type="ARBA" id="ARBA00022825"/>
    </source>
</evidence>
<gene>
    <name evidence="12" type="primary">LOC122132859</name>
</gene>
<protein>
    <recommendedName>
        <fullName evidence="3">Acrosin</fullName>
        <ecNumber evidence="2">3.4.21.10</ecNumber>
    </recommendedName>
</protein>
<sequence length="307" mass="33911">MDGKTLILFILLLGINVLALNGISALDSCGQQPLVDAPGGSRIVGGQTAPEGAWPWQVSIQRGYKHICGGIVLSTQWVITSAHCFNDQPSPRKLHVLAGEQNILKRGKHAQYRNVKKLIIHNDYKQATFDSDIALLQLSKPLRFTNHVQPLCTISTEAEEENLHFSACFISGWGSTQFEGPGVYTLQEAEVELIARETCNKKDWYNGFISENMVCAGFEEGNVDGCQGDSGGPLQCYSEEQDKFYLLGVTSFGEQCALPKKPGVYTRSSRYSDWLKMKQERSSSSALAVCSIFIHITSVLNALWLLM</sequence>
<keyword evidence="8 12" id="KW-0812">Transmembrane</keyword>
<dbReference type="GO" id="GO:0006508">
    <property type="term" value="P:proteolysis"/>
    <property type="evidence" value="ECO:0007669"/>
    <property type="project" value="UniProtKB-KW"/>
</dbReference>
<feature type="signal peptide" evidence="9">
    <location>
        <begin position="1"/>
        <end position="25"/>
    </location>
</feature>
<dbReference type="PANTHER" id="PTHR24252">
    <property type="entry name" value="ACROSIN-RELATED"/>
    <property type="match status" value="1"/>
</dbReference>
<dbReference type="FunFam" id="2.40.10.10:FF:000003">
    <property type="entry name" value="Transmembrane serine protease 3"/>
    <property type="match status" value="1"/>
</dbReference>
<dbReference type="Proteomes" id="UP000515152">
    <property type="component" value="Chromosome 4"/>
</dbReference>
<evidence type="ECO:0000259" key="10">
    <source>
        <dbReference type="PROSITE" id="PS50240"/>
    </source>
</evidence>
<evidence type="ECO:0000256" key="5">
    <source>
        <dbReference type="ARBA" id="ARBA00022801"/>
    </source>
</evidence>
<dbReference type="SMART" id="SM00020">
    <property type="entry name" value="Tryp_SPc"/>
    <property type="match status" value="1"/>
</dbReference>
<feature type="domain" description="Peptidase S1" evidence="10">
    <location>
        <begin position="43"/>
        <end position="280"/>
    </location>
</feature>
<dbReference type="InterPro" id="IPR033116">
    <property type="entry name" value="TRYPSIN_SER"/>
</dbReference>
<dbReference type="CDD" id="cd00190">
    <property type="entry name" value="Tryp_SPc"/>
    <property type="match status" value="1"/>
</dbReference>
<dbReference type="InterPro" id="IPR001254">
    <property type="entry name" value="Trypsin_dom"/>
</dbReference>
<proteinExistence type="predicted"/>
<keyword evidence="4 12" id="KW-0645">Protease</keyword>
<dbReference type="KEGG" id="char:122132859"/>
<dbReference type="PROSITE" id="PS50240">
    <property type="entry name" value="TRYPSIN_DOM"/>
    <property type="match status" value="1"/>
</dbReference>
<dbReference type="Pfam" id="PF00089">
    <property type="entry name" value="Trypsin"/>
    <property type="match status" value="1"/>
</dbReference>
<evidence type="ECO:0000256" key="1">
    <source>
        <dbReference type="ARBA" id="ARBA00001656"/>
    </source>
</evidence>
<evidence type="ECO:0000256" key="8">
    <source>
        <dbReference type="SAM" id="Phobius"/>
    </source>
</evidence>
<keyword evidence="8" id="KW-0472">Membrane</keyword>
<dbReference type="EC" id="3.4.21.10" evidence="2"/>
<keyword evidence="5" id="KW-0378">Hydrolase</keyword>
<keyword evidence="9" id="KW-0732">Signal</keyword>
<dbReference type="PROSITE" id="PS00135">
    <property type="entry name" value="TRYPSIN_SER"/>
    <property type="match status" value="1"/>
</dbReference>
<dbReference type="GeneID" id="122132859"/>
<evidence type="ECO:0000256" key="4">
    <source>
        <dbReference type="ARBA" id="ARBA00022670"/>
    </source>
</evidence>
<evidence type="ECO:0000313" key="12">
    <source>
        <dbReference type="RefSeq" id="XP_042563518.1"/>
    </source>
</evidence>
<dbReference type="OrthoDB" id="6339452at2759"/>
<keyword evidence="8" id="KW-1133">Transmembrane helix</keyword>
<dbReference type="GO" id="GO:0004252">
    <property type="term" value="F:serine-type endopeptidase activity"/>
    <property type="evidence" value="ECO:0007669"/>
    <property type="project" value="InterPro"/>
</dbReference>
<evidence type="ECO:0000256" key="7">
    <source>
        <dbReference type="ARBA" id="ARBA00023157"/>
    </source>
</evidence>
<evidence type="ECO:0000256" key="2">
    <source>
        <dbReference type="ARBA" id="ARBA00012050"/>
    </source>
</evidence>